<protein>
    <submittedName>
        <fullName evidence="1">Trypanothione synthetase</fullName>
    </submittedName>
</protein>
<dbReference type="EMBL" id="MKKU01000001">
    <property type="protein sequence ID" value="RNF27627.1"/>
    <property type="molecule type" value="Genomic_DNA"/>
</dbReference>
<organism evidence="1 2">
    <name type="scientific">Trypanosoma conorhini</name>
    <dbReference type="NCBI Taxonomy" id="83891"/>
    <lineage>
        <taxon>Eukaryota</taxon>
        <taxon>Discoba</taxon>
        <taxon>Euglenozoa</taxon>
        <taxon>Kinetoplastea</taxon>
        <taxon>Metakinetoplastina</taxon>
        <taxon>Trypanosomatida</taxon>
        <taxon>Trypanosomatidae</taxon>
        <taxon>Trypanosoma</taxon>
    </lineage>
</organism>
<proteinExistence type="predicted"/>
<dbReference type="Proteomes" id="UP000284403">
    <property type="component" value="Unassembled WGS sequence"/>
</dbReference>
<dbReference type="AlphaFoldDB" id="A0A3R7PMI0"/>
<sequence length="99" mass="10209">MYGAAPNHPNIVPASFHTTNEIVSAPYLTRPVSARAGQNIVMHNTEEDGNAIAAAPHTAAAPVLGKSISAVLFDNAPADTLGASFDNANESSPGSFFFV</sequence>
<comment type="caution">
    <text evidence="1">The sequence shown here is derived from an EMBL/GenBank/DDBJ whole genome shotgun (WGS) entry which is preliminary data.</text>
</comment>
<gene>
    <name evidence="1" type="ORF">Tco025E_00011</name>
</gene>
<dbReference type="Gene3D" id="3.30.1490.330">
    <property type="match status" value="1"/>
</dbReference>
<keyword evidence="2" id="KW-1185">Reference proteome</keyword>
<dbReference type="GeneID" id="40313622"/>
<accession>A0A3R7PMI0</accession>
<evidence type="ECO:0000313" key="1">
    <source>
        <dbReference type="EMBL" id="RNF27627.1"/>
    </source>
</evidence>
<reference evidence="1 2" key="1">
    <citation type="journal article" date="2018" name="BMC Genomics">
        <title>Genomic comparison of Trypanosoma conorhini and Trypanosoma rangeli to Trypanosoma cruzi strains of high and low virulence.</title>
        <authorList>
            <person name="Bradwell K.R."/>
            <person name="Koparde V.N."/>
            <person name="Matveyev A.V."/>
            <person name="Serrano M.G."/>
            <person name="Alves J.M."/>
            <person name="Parikh H."/>
            <person name="Huang B."/>
            <person name="Lee V."/>
            <person name="Espinosa-Alvarez O."/>
            <person name="Ortiz P.A."/>
            <person name="Costa-Martins A.G."/>
            <person name="Teixeira M.M."/>
            <person name="Buck G.A."/>
        </authorList>
    </citation>
    <scope>NUCLEOTIDE SEQUENCE [LARGE SCALE GENOMIC DNA]</scope>
    <source>
        <strain evidence="1 2">025E</strain>
    </source>
</reference>
<name>A0A3R7PMI0_9TRYP</name>
<dbReference type="RefSeq" id="XP_029232833.1">
    <property type="nucleotide sequence ID" value="XM_029366960.1"/>
</dbReference>
<evidence type="ECO:0000313" key="2">
    <source>
        <dbReference type="Proteomes" id="UP000284403"/>
    </source>
</evidence>